<organism evidence="1 2">
    <name type="scientific">Levilactobacillus hammesii DSM 16381</name>
    <dbReference type="NCBI Taxonomy" id="1423753"/>
    <lineage>
        <taxon>Bacteria</taxon>
        <taxon>Bacillati</taxon>
        <taxon>Bacillota</taxon>
        <taxon>Bacilli</taxon>
        <taxon>Lactobacillales</taxon>
        <taxon>Lactobacillaceae</taxon>
        <taxon>Levilactobacillus</taxon>
    </lineage>
</organism>
<dbReference type="OrthoDB" id="2297373at2"/>
<reference evidence="1 2" key="1">
    <citation type="journal article" date="2015" name="Genome Announc.">
        <title>Expanding the biotechnology potential of lactobacilli through comparative genomics of 213 strains and associated genera.</title>
        <authorList>
            <person name="Sun Z."/>
            <person name="Harris H.M."/>
            <person name="McCann A."/>
            <person name="Guo C."/>
            <person name="Argimon S."/>
            <person name="Zhang W."/>
            <person name="Yang X."/>
            <person name="Jeffery I.B."/>
            <person name="Cooney J.C."/>
            <person name="Kagawa T.F."/>
            <person name="Liu W."/>
            <person name="Song Y."/>
            <person name="Salvetti E."/>
            <person name="Wrobel A."/>
            <person name="Rasinkangas P."/>
            <person name="Parkhill J."/>
            <person name="Rea M.C."/>
            <person name="O'Sullivan O."/>
            <person name="Ritari J."/>
            <person name="Douillard F.P."/>
            <person name="Paul Ross R."/>
            <person name="Yang R."/>
            <person name="Briner A.E."/>
            <person name="Felis G.E."/>
            <person name="de Vos W.M."/>
            <person name="Barrangou R."/>
            <person name="Klaenhammer T.R."/>
            <person name="Caufield P.W."/>
            <person name="Cui Y."/>
            <person name="Zhang H."/>
            <person name="O'Toole P.W."/>
        </authorList>
    </citation>
    <scope>NUCLEOTIDE SEQUENCE [LARGE SCALE GENOMIC DNA]</scope>
    <source>
        <strain evidence="1 2">DSM 16381</strain>
    </source>
</reference>
<protein>
    <submittedName>
        <fullName evidence="1">Uncharacterized protein</fullName>
    </submittedName>
</protein>
<accession>A0A0R1UK36</accession>
<dbReference type="PATRIC" id="fig|1423753.3.peg.843"/>
<comment type="caution">
    <text evidence="1">The sequence shown here is derived from an EMBL/GenBank/DDBJ whole genome shotgun (WGS) entry which is preliminary data.</text>
</comment>
<evidence type="ECO:0000313" key="1">
    <source>
        <dbReference type="EMBL" id="KRL93625.1"/>
    </source>
</evidence>
<dbReference type="AlphaFoldDB" id="A0A0R1UK36"/>
<proteinExistence type="predicted"/>
<keyword evidence="2" id="KW-1185">Reference proteome</keyword>
<dbReference type="Proteomes" id="UP000051580">
    <property type="component" value="Unassembled WGS sequence"/>
</dbReference>
<gene>
    <name evidence="1" type="ORF">FD28_GL000805</name>
</gene>
<evidence type="ECO:0000313" key="2">
    <source>
        <dbReference type="Proteomes" id="UP000051580"/>
    </source>
</evidence>
<name>A0A0R1UK36_9LACO</name>
<dbReference type="EMBL" id="AZFS01000061">
    <property type="protein sequence ID" value="KRL93625.1"/>
    <property type="molecule type" value="Genomic_DNA"/>
</dbReference>
<sequence>MFTQAKPQIKTLLQIAYQRNQIMTINIHNITYTGTVDYISPTTVYLGLAAGQSREIPLTQISQVKLHQFQSWWYLYESPAR</sequence>